<organism evidence="2 3">
    <name type="scientific">Trifolium subterraneum</name>
    <name type="common">Subterranean clover</name>
    <dbReference type="NCBI Taxonomy" id="3900"/>
    <lineage>
        <taxon>Eukaryota</taxon>
        <taxon>Viridiplantae</taxon>
        <taxon>Streptophyta</taxon>
        <taxon>Embryophyta</taxon>
        <taxon>Tracheophyta</taxon>
        <taxon>Spermatophyta</taxon>
        <taxon>Magnoliopsida</taxon>
        <taxon>eudicotyledons</taxon>
        <taxon>Gunneridae</taxon>
        <taxon>Pentapetalae</taxon>
        <taxon>rosids</taxon>
        <taxon>fabids</taxon>
        <taxon>Fabales</taxon>
        <taxon>Fabaceae</taxon>
        <taxon>Papilionoideae</taxon>
        <taxon>50 kb inversion clade</taxon>
        <taxon>NPAAA clade</taxon>
        <taxon>Hologalegina</taxon>
        <taxon>IRL clade</taxon>
        <taxon>Trifolieae</taxon>
        <taxon>Trifolium</taxon>
    </lineage>
</organism>
<proteinExistence type="predicted"/>
<keyword evidence="3" id="KW-1185">Reference proteome</keyword>
<evidence type="ECO:0000313" key="3">
    <source>
        <dbReference type="Proteomes" id="UP000242715"/>
    </source>
</evidence>
<reference evidence="3" key="1">
    <citation type="journal article" date="2017" name="Front. Plant Sci.">
        <title>Climate Clever Clovers: New Paradigm to Reduce the Environmental Footprint of Ruminants by Breeding Low Methanogenic Forages Utilizing Haplotype Variation.</title>
        <authorList>
            <person name="Kaur P."/>
            <person name="Appels R."/>
            <person name="Bayer P.E."/>
            <person name="Keeble-Gagnere G."/>
            <person name="Wang J."/>
            <person name="Hirakawa H."/>
            <person name="Shirasawa K."/>
            <person name="Vercoe P."/>
            <person name="Stefanova K."/>
            <person name="Durmic Z."/>
            <person name="Nichols P."/>
            <person name="Revell C."/>
            <person name="Isobe S.N."/>
            <person name="Edwards D."/>
            <person name="Erskine W."/>
        </authorList>
    </citation>
    <scope>NUCLEOTIDE SEQUENCE [LARGE SCALE GENOMIC DNA]</scope>
    <source>
        <strain evidence="3">cv. Daliak</strain>
    </source>
</reference>
<dbReference type="InterPro" id="IPR026960">
    <property type="entry name" value="RVT-Znf"/>
</dbReference>
<dbReference type="PANTHER" id="PTHR36617:SF5">
    <property type="entry name" value="OS05G0421675 PROTEIN"/>
    <property type="match status" value="1"/>
</dbReference>
<dbReference type="Proteomes" id="UP000242715">
    <property type="component" value="Unassembled WGS sequence"/>
</dbReference>
<dbReference type="PANTHER" id="PTHR36617">
    <property type="entry name" value="PROTEIN, PUTATIVE-RELATED"/>
    <property type="match status" value="1"/>
</dbReference>
<gene>
    <name evidence="2" type="ORF">TSUD_276240</name>
</gene>
<sequence length="314" mass="35227">MVLETVSGPGGFVVSCFGSPVWDGERQTVCRREERVGAVEGGSAHSGWWRLFDLAVNKSVSVADMFQLGWGVGGETWVWRRQLRAWEDEMLGEFQTLLFTISLQAHSSDRWLWQPDLDRGYTVRSAYQLLTHQAVAPLEAAPGLIWHSQVPLKVSILAWRLLRDRLPTKANLTSRGILSVGDSHCVSGCGSVESAHHVFISCSMFGSLWSLVSSWVGSAPVTTQTLSDHFVQFTSSAGGTRARRSFMQLIWLACVWVVWTERNHRLFRGSATSSLHMLDKIKTFSFRWLTAKSCTFALNYHSWWSSPMLCLGLV</sequence>
<accession>A0A2Z6P5V8</accession>
<name>A0A2Z6P5V8_TRISU</name>
<dbReference type="EMBL" id="DF973689">
    <property type="protein sequence ID" value="GAU37807.1"/>
    <property type="molecule type" value="Genomic_DNA"/>
</dbReference>
<feature type="domain" description="Reverse transcriptase zinc-binding" evidence="1">
    <location>
        <begin position="121"/>
        <end position="209"/>
    </location>
</feature>
<protein>
    <recommendedName>
        <fullName evidence="1">Reverse transcriptase zinc-binding domain-containing protein</fullName>
    </recommendedName>
</protein>
<dbReference type="AlphaFoldDB" id="A0A2Z6P5V8"/>
<dbReference type="Pfam" id="PF13966">
    <property type="entry name" value="zf-RVT"/>
    <property type="match status" value="1"/>
</dbReference>
<dbReference type="OrthoDB" id="1418194at2759"/>
<evidence type="ECO:0000259" key="1">
    <source>
        <dbReference type="Pfam" id="PF13966"/>
    </source>
</evidence>
<evidence type="ECO:0000313" key="2">
    <source>
        <dbReference type="EMBL" id="GAU37807.1"/>
    </source>
</evidence>